<dbReference type="Pfam" id="PF12867">
    <property type="entry name" value="DinB_2"/>
    <property type="match status" value="1"/>
</dbReference>
<feature type="domain" description="DinB-like" evidence="7">
    <location>
        <begin position="35"/>
        <end position="166"/>
    </location>
</feature>
<comment type="cofactor">
    <cofactor evidence="5">
        <name>Zn(2+)</name>
        <dbReference type="ChEBI" id="CHEBI:29105"/>
    </cofactor>
    <text evidence="5">Binds 1 zinc ion per subunit.</text>
</comment>
<dbReference type="Gene3D" id="1.20.120.450">
    <property type="entry name" value="dinb family like domain"/>
    <property type="match status" value="1"/>
</dbReference>
<dbReference type="NCBIfam" id="NF009807">
    <property type="entry name" value="PRK13291.1"/>
    <property type="match status" value="1"/>
</dbReference>
<keyword evidence="2 5" id="KW-0479">Metal-binding</keyword>
<keyword evidence="9" id="KW-1185">Reference proteome</keyword>
<comment type="subcellular location">
    <subcellularLocation>
        <location evidence="5">Cytoplasm</location>
    </subcellularLocation>
</comment>
<keyword evidence="1 5" id="KW-0963">Cytoplasm</keyword>
<dbReference type="InterPro" id="IPR023774">
    <property type="entry name" value="Put_metal_dep_hydrolase_YfiT"/>
</dbReference>
<feature type="binding site" evidence="5">
    <location>
        <position position="162"/>
    </location>
    <ligand>
        <name>Zn(2+)</name>
        <dbReference type="ChEBI" id="CHEBI:29105"/>
    </ligand>
</feature>
<evidence type="ECO:0000256" key="4">
    <source>
        <dbReference type="ARBA" id="ARBA00022833"/>
    </source>
</evidence>
<dbReference type="Proteomes" id="UP001458946">
    <property type="component" value="Unassembled WGS sequence"/>
</dbReference>
<comment type="function">
    <text evidence="5">Possible metal-dependent hydrolase.</text>
</comment>
<comment type="similarity">
    <text evidence="5">Belongs to the metal hydrolase YfiT family.</text>
</comment>
<name>A0ABP9V5G8_9DEIO</name>
<keyword evidence="3 5" id="KW-0378">Hydrolase</keyword>
<keyword evidence="4 5" id="KW-0862">Zinc</keyword>
<dbReference type="EC" id="3.-.-.-" evidence="5"/>
<evidence type="ECO:0000256" key="1">
    <source>
        <dbReference type="ARBA" id="ARBA00022490"/>
    </source>
</evidence>
<gene>
    <name evidence="8" type="primary">yfiT</name>
    <name evidence="8" type="ORF">Dxin01_00245</name>
</gene>
<evidence type="ECO:0000259" key="7">
    <source>
        <dbReference type="Pfam" id="PF12867"/>
    </source>
</evidence>
<sequence>MTDPQRDPRYPLGPMPTPKTLSAEERRQAMADIRTLPEQLRAAVAGLTDAQLDTPYREGGWTVRQVVHHVADSHLNAYVRTKLALTEENPTIKPYEEQLWAELPDSRLDPELSLVLLERLHTRWAAVLEGVSDWSRLWTHPASGTWTLDTILGMYAWHGQHHLAHITGLKKARGW</sequence>
<dbReference type="HAMAP" id="MF_01256">
    <property type="entry name" value="YfiT_hydrol"/>
    <property type="match status" value="1"/>
</dbReference>
<evidence type="ECO:0000313" key="8">
    <source>
        <dbReference type="EMBL" id="GAA5500524.1"/>
    </source>
</evidence>
<dbReference type="GO" id="GO:0016787">
    <property type="term" value="F:hydrolase activity"/>
    <property type="evidence" value="ECO:0007669"/>
    <property type="project" value="UniProtKB-KW"/>
</dbReference>
<reference evidence="8 9" key="1">
    <citation type="submission" date="2024-02" db="EMBL/GenBank/DDBJ databases">
        <title>Deinococcus xinjiangensis NBRC 107630.</title>
        <authorList>
            <person name="Ichikawa N."/>
            <person name="Katano-Makiyama Y."/>
            <person name="Hidaka K."/>
        </authorList>
    </citation>
    <scope>NUCLEOTIDE SEQUENCE [LARGE SCALE GENOMIC DNA]</scope>
    <source>
        <strain evidence="8 9">NBRC 107630</strain>
    </source>
</reference>
<feature type="binding site" evidence="5">
    <location>
        <position position="69"/>
    </location>
    <ligand>
        <name>Zn(2+)</name>
        <dbReference type="ChEBI" id="CHEBI:29105"/>
    </ligand>
</feature>
<protein>
    <recommendedName>
        <fullName evidence="5">Putative metal-dependent hydrolase Dxin01_00245</fullName>
        <ecNumber evidence="5">3.-.-.-</ecNumber>
    </recommendedName>
</protein>
<dbReference type="EMBL" id="BAABRN010000002">
    <property type="protein sequence ID" value="GAA5500524.1"/>
    <property type="molecule type" value="Genomic_DNA"/>
</dbReference>
<comment type="caution">
    <text evidence="8">The sequence shown here is derived from an EMBL/GenBank/DDBJ whole genome shotgun (WGS) entry which is preliminary data.</text>
</comment>
<dbReference type="InterPro" id="IPR024775">
    <property type="entry name" value="DinB-like"/>
</dbReference>
<evidence type="ECO:0000256" key="6">
    <source>
        <dbReference type="SAM" id="MobiDB-lite"/>
    </source>
</evidence>
<dbReference type="SUPFAM" id="SSF109854">
    <property type="entry name" value="DinB/YfiT-like putative metalloenzymes"/>
    <property type="match status" value="1"/>
</dbReference>
<feature type="binding site" evidence="5">
    <location>
        <position position="158"/>
    </location>
    <ligand>
        <name>Zn(2+)</name>
        <dbReference type="ChEBI" id="CHEBI:29105"/>
    </ligand>
</feature>
<evidence type="ECO:0000256" key="2">
    <source>
        <dbReference type="ARBA" id="ARBA00022723"/>
    </source>
</evidence>
<evidence type="ECO:0000313" key="9">
    <source>
        <dbReference type="Proteomes" id="UP001458946"/>
    </source>
</evidence>
<evidence type="ECO:0000256" key="5">
    <source>
        <dbReference type="HAMAP-Rule" id="MF_01256"/>
    </source>
</evidence>
<proteinExistence type="inferred from homology"/>
<comment type="subunit">
    <text evidence="5">Homodimer.</text>
</comment>
<organism evidence="8 9">
    <name type="scientific">Deinococcus xinjiangensis</name>
    <dbReference type="NCBI Taxonomy" id="457454"/>
    <lineage>
        <taxon>Bacteria</taxon>
        <taxon>Thermotogati</taxon>
        <taxon>Deinococcota</taxon>
        <taxon>Deinococci</taxon>
        <taxon>Deinococcales</taxon>
        <taxon>Deinococcaceae</taxon>
        <taxon>Deinococcus</taxon>
    </lineage>
</organism>
<dbReference type="RefSeq" id="WP_353540511.1">
    <property type="nucleotide sequence ID" value="NZ_BAABRN010000002.1"/>
</dbReference>
<dbReference type="InterPro" id="IPR034660">
    <property type="entry name" value="DinB/YfiT-like"/>
</dbReference>
<feature type="region of interest" description="Disordered" evidence="6">
    <location>
        <begin position="1"/>
        <end position="23"/>
    </location>
</feature>
<accession>A0ABP9V5G8</accession>
<evidence type="ECO:0000256" key="3">
    <source>
        <dbReference type="ARBA" id="ARBA00022801"/>
    </source>
</evidence>